<comment type="caution">
    <text evidence="1">The sequence shown here is derived from an EMBL/GenBank/DDBJ whole genome shotgun (WGS) entry which is preliminary data.</text>
</comment>
<reference evidence="1" key="1">
    <citation type="submission" date="2021-06" db="EMBL/GenBank/DDBJ databases">
        <authorList>
            <person name="Kallberg Y."/>
            <person name="Tangrot J."/>
            <person name="Rosling A."/>
        </authorList>
    </citation>
    <scope>NUCLEOTIDE SEQUENCE</scope>
    <source>
        <strain evidence="1">28 12/20/2015</strain>
    </source>
</reference>
<dbReference type="EMBL" id="CAJVPW010070178">
    <property type="protein sequence ID" value="CAG8792094.1"/>
    <property type="molecule type" value="Genomic_DNA"/>
</dbReference>
<name>A0ACA9RFK3_9GLOM</name>
<gene>
    <name evidence="1" type="ORF">SPELUC_LOCUS17325</name>
</gene>
<protein>
    <submittedName>
        <fullName evidence="1">4424_t:CDS:1</fullName>
    </submittedName>
</protein>
<feature type="non-terminal residue" evidence="1">
    <location>
        <position position="136"/>
    </location>
</feature>
<organism evidence="1 2">
    <name type="scientific">Cetraspora pellucida</name>
    <dbReference type="NCBI Taxonomy" id="1433469"/>
    <lineage>
        <taxon>Eukaryota</taxon>
        <taxon>Fungi</taxon>
        <taxon>Fungi incertae sedis</taxon>
        <taxon>Mucoromycota</taxon>
        <taxon>Glomeromycotina</taxon>
        <taxon>Glomeromycetes</taxon>
        <taxon>Diversisporales</taxon>
        <taxon>Gigasporaceae</taxon>
        <taxon>Cetraspora</taxon>
    </lineage>
</organism>
<keyword evidence="2" id="KW-1185">Reference proteome</keyword>
<proteinExistence type="predicted"/>
<feature type="non-terminal residue" evidence="1">
    <location>
        <position position="1"/>
    </location>
</feature>
<sequence length="136" mass="15525">SRGLIRTSNVRDCLLVLLTTMLCATGILSLIRQAPKSIFDGWIEKLNVNSTSLLQYPRTTPNWPEPNVQGLPKKCDAKVFIRLIEFDRDIQQPQFDGLLHGNQSQIPVRELMVNATLCRSYMILRQKNINFGIIDK</sequence>
<dbReference type="Proteomes" id="UP000789366">
    <property type="component" value="Unassembled WGS sequence"/>
</dbReference>
<evidence type="ECO:0000313" key="1">
    <source>
        <dbReference type="EMBL" id="CAG8792094.1"/>
    </source>
</evidence>
<evidence type="ECO:0000313" key="2">
    <source>
        <dbReference type="Proteomes" id="UP000789366"/>
    </source>
</evidence>
<accession>A0ACA9RFK3</accession>